<evidence type="ECO:0000256" key="4">
    <source>
        <dbReference type="ARBA" id="ARBA00022691"/>
    </source>
</evidence>
<comment type="caution">
    <text evidence="8">The sequence shown here is derived from an EMBL/GenBank/DDBJ whole genome shotgun (WGS) entry which is preliminary data.</text>
</comment>
<dbReference type="GO" id="GO:0005634">
    <property type="term" value="C:nucleus"/>
    <property type="evidence" value="ECO:0007669"/>
    <property type="project" value="TreeGrafter"/>
</dbReference>
<dbReference type="InterPro" id="IPR007356">
    <property type="entry name" value="tRNA_m1G_MeTrfase_euk"/>
</dbReference>
<dbReference type="GO" id="GO:0052905">
    <property type="term" value="F:tRNA (guanosine(9)-N1)-methyltransferase activity"/>
    <property type="evidence" value="ECO:0007669"/>
    <property type="project" value="UniProtKB-EC"/>
</dbReference>
<evidence type="ECO:0000313" key="8">
    <source>
        <dbReference type="EMBL" id="KAK3255579.1"/>
    </source>
</evidence>
<dbReference type="EMBL" id="LGRX02022465">
    <property type="protein sequence ID" value="KAK3255579.1"/>
    <property type="molecule type" value="Genomic_DNA"/>
</dbReference>
<keyword evidence="4" id="KW-0949">S-adenosyl-L-methionine</keyword>
<evidence type="ECO:0000256" key="1">
    <source>
        <dbReference type="ARBA" id="ARBA00012797"/>
    </source>
</evidence>
<evidence type="ECO:0000313" key="9">
    <source>
        <dbReference type="Proteomes" id="UP001190700"/>
    </source>
</evidence>
<keyword evidence="9" id="KW-1185">Reference proteome</keyword>
<feature type="region of interest" description="Disordered" evidence="6">
    <location>
        <begin position="133"/>
        <end position="173"/>
    </location>
</feature>
<dbReference type="PANTHER" id="PTHR13563">
    <property type="entry name" value="TRNA (GUANINE-9-) METHYLTRANSFERASE"/>
    <property type="match status" value="1"/>
</dbReference>
<dbReference type="InterPro" id="IPR028564">
    <property type="entry name" value="MT_TRM10-typ"/>
</dbReference>
<accession>A0AAE0F9K5</accession>
<comment type="catalytic activity">
    <reaction evidence="5">
        <text>guanosine(9) in tRNA + S-adenosyl-L-methionine = N(1)-methylguanosine(9) in tRNA + S-adenosyl-L-homocysteine + H(+)</text>
        <dbReference type="Rhea" id="RHEA:43156"/>
        <dbReference type="Rhea" id="RHEA-COMP:10367"/>
        <dbReference type="Rhea" id="RHEA-COMP:10368"/>
        <dbReference type="ChEBI" id="CHEBI:15378"/>
        <dbReference type="ChEBI" id="CHEBI:57856"/>
        <dbReference type="ChEBI" id="CHEBI:59789"/>
        <dbReference type="ChEBI" id="CHEBI:73542"/>
        <dbReference type="ChEBI" id="CHEBI:74269"/>
        <dbReference type="EC" id="2.1.1.221"/>
    </reaction>
</comment>
<evidence type="ECO:0000256" key="6">
    <source>
        <dbReference type="SAM" id="MobiDB-lite"/>
    </source>
</evidence>
<protein>
    <recommendedName>
        <fullName evidence="1">tRNA (guanine(9)-N(1))-methyltransferase</fullName>
        <ecNumber evidence="1">2.1.1.221</ecNumber>
    </recommendedName>
</protein>
<name>A0AAE0F9K5_9CHLO</name>
<dbReference type="PROSITE" id="PS51675">
    <property type="entry name" value="SAM_MT_TRM10"/>
    <property type="match status" value="1"/>
</dbReference>
<evidence type="ECO:0000256" key="3">
    <source>
        <dbReference type="ARBA" id="ARBA00022679"/>
    </source>
</evidence>
<evidence type="ECO:0000256" key="2">
    <source>
        <dbReference type="ARBA" id="ARBA00022603"/>
    </source>
</evidence>
<dbReference type="Proteomes" id="UP001190700">
    <property type="component" value="Unassembled WGS sequence"/>
</dbReference>
<feature type="compositionally biased region" description="Basic and acidic residues" evidence="6">
    <location>
        <begin position="142"/>
        <end position="173"/>
    </location>
</feature>
<dbReference type="GO" id="GO:0002939">
    <property type="term" value="P:tRNA N1-guanine methylation"/>
    <property type="evidence" value="ECO:0007669"/>
    <property type="project" value="TreeGrafter"/>
</dbReference>
<organism evidence="8 9">
    <name type="scientific">Cymbomonas tetramitiformis</name>
    <dbReference type="NCBI Taxonomy" id="36881"/>
    <lineage>
        <taxon>Eukaryota</taxon>
        <taxon>Viridiplantae</taxon>
        <taxon>Chlorophyta</taxon>
        <taxon>Pyramimonadophyceae</taxon>
        <taxon>Pyramimonadales</taxon>
        <taxon>Pyramimonadaceae</taxon>
        <taxon>Cymbomonas</taxon>
    </lineage>
</organism>
<keyword evidence="3" id="KW-0808">Transferase</keyword>
<dbReference type="AlphaFoldDB" id="A0AAE0F9K5"/>
<evidence type="ECO:0000259" key="7">
    <source>
        <dbReference type="PROSITE" id="PS51675"/>
    </source>
</evidence>
<feature type="compositionally biased region" description="Acidic residues" evidence="6">
    <location>
        <begin position="383"/>
        <end position="400"/>
    </location>
</feature>
<feature type="region of interest" description="Disordered" evidence="6">
    <location>
        <begin position="374"/>
        <end position="400"/>
    </location>
</feature>
<dbReference type="InterPro" id="IPR038459">
    <property type="entry name" value="MT_TRM10-typ_sf"/>
</dbReference>
<sequence>MLLCARQRPRETTHISSFGSFTATHFQGSFPLRKGFLAIRCASVSRSFSLKHISRQSSARGAAPAPIRSNYLPSATLHYSSCMENTDGTQGTPIVGEPGAAAAASSTPATEVATAGLSKTALKKQLKYQQKSAAKAAKKAQRKEEQKLKTEQRREESQARFEKMTEEEKAKHLERRNEIISERKRALEQRREKRRKALETGQGLLLALEFFDKMTDKESKSLASQLSFCYASNTRAEVPCRLILTGLSGGMGALWKGVTGSDKWQVVAEERNYIEAFAERKEELVYLTADSDNIIEEIDPTKTYIIGGIVDHNRYRNLTLDKANEQGIAHGALPIGAHLKMDGSCVLTVNQVVDIFLNYLDLKDWEKALTKAIPARKRKRGDDDEEDEEGEDDEDKGEEG</sequence>
<feature type="domain" description="SAM-dependent MTase TRM10-type" evidence="7">
    <location>
        <begin position="190"/>
        <end position="380"/>
    </location>
</feature>
<dbReference type="EC" id="2.1.1.221" evidence="1"/>
<dbReference type="PANTHER" id="PTHR13563:SF13">
    <property type="entry name" value="TRNA METHYLTRANSFERASE 10 HOMOLOG A"/>
    <property type="match status" value="1"/>
</dbReference>
<dbReference type="Gene3D" id="3.40.1280.30">
    <property type="match status" value="1"/>
</dbReference>
<keyword evidence="2" id="KW-0489">Methyltransferase</keyword>
<proteinExistence type="predicted"/>
<dbReference type="CDD" id="cd18089">
    <property type="entry name" value="SPOUT_Trm10-like"/>
    <property type="match status" value="1"/>
</dbReference>
<evidence type="ECO:0000256" key="5">
    <source>
        <dbReference type="ARBA" id="ARBA00048434"/>
    </source>
</evidence>
<gene>
    <name evidence="8" type="ORF">CYMTET_35238</name>
</gene>
<reference evidence="8 9" key="1">
    <citation type="journal article" date="2015" name="Genome Biol. Evol.">
        <title>Comparative Genomics of a Bacterivorous Green Alga Reveals Evolutionary Causalities and Consequences of Phago-Mixotrophic Mode of Nutrition.</title>
        <authorList>
            <person name="Burns J.A."/>
            <person name="Paasch A."/>
            <person name="Narechania A."/>
            <person name="Kim E."/>
        </authorList>
    </citation>
    <scope>NUCLEOTIDE SEQUENCE [LARGE SCALE GENOMIC DNA]</scope>
    <source>
        <strain evidence="8 9">PLY_AMNH</strain>
    </source>
</reference>
<dbReference type="GO" id="GO:0000049">
    <property type="term" value="F:tRNA binding"/>
    <property type="evidence" value="ECO:0007669"/>
    <property type="project" value="TreeGrafter"/>
</dbReference>